<name>A0A9N8H7V8_9STRA</name>
<feature type="compositionally biased region" description="Basic and acidic residues" evidence="1">
    <location>
        <begin position="52"/>
        <end position="74"/>
    </location>
</feature>
<evidence type="ECO:0000313" key="3">
    <source>
        <dbReference type="Proteomes" id="UP001153069"/>
    </source>
</evidence>
<evidence type="ECO:0000256" key="1">
    <source>
        <dbReference type="SAM" id="MobiDB-lite"/>
    </source>
</evidence>
<dbReference type="Proteomes" id="UP001153069">
    <property type="component" value="Unassembled WGS sequence"/>
</dbReference>
<evidence type="ECO:0000313" key="2">
    <source>
        <dbReference type="EMBL" id="CAB9502962.1"/>
    </source>
</evidence>
<sequence>MSAPMSMEEWQNRLRAQKKQDRASITKSAEILHTYRGGIKAEDEIQRKIRLEEQQKKKDAEENLRNFRPNKETIDALAPPDTGRRTSLTSPKYDGPLPECVQPPSKDDPRNSITAGAVSSIAANFTGSSTLTAPSAKQSSSRALGESWKAGDTYRGGESFRTFGDIKEGSVSAPDPSQQQQPPPADPASKTPTSTVSAGHSSHSRRSSHTNTTATNDFSAPTPSNEEFNAPTPMNNEFAPGNNGFSAPTPTADEFGAPSPTGKEFTSASPTAFNNVTAGTNNPADTGEVFDFSSSPNNAFATTTTDNAMALDNSVTSEDRRRADINFSFGLISTKAQPTLHAYMSAVQEVVQTALAGNREMGQLIICDPNVRPVVHEIQKDESYSDPGGRTHIQRVLVRAVVPVFLTKGITNKKARSFLIRALADALRKGYFLQVGERLQ</sequence>
<reference evidence="2" key="1">
    <citation type="submission" date="2020-06" db="EMBL/GenBank/DDBJ databases">
        <authorList>
            <consortium name="Plant Systems Biology data submission"/>
        </authorList>
    </citation>
    <scope>NUCLEOTIDE SEQUENCE</scope>
    <source>
        <strain evidence="2">D6</strain>
    </source>
</reference>
<feature type="compositionally biased region" description="Polar residues" evidence="1">
    <location>
        <begin position="190"/>
        <end position="199"/>
    </location>
</feature>
<feature type="compositionally biased region" description="Polar residues" evidence="1">
    <location>
        <begin position="210"/>
        <end position="235"/>
    </location>
</feature>
<gene>
    <name evidence="2" type="ORF">SEMRO_151_G069310.1</name>
</gene>
<organism evidence="2 3">
    <name type="scientific">Seminavis robusta</name>
    <dbReference type="NCBI Taxonomy" id="568900"/>
    <lineage>
        <taxon>Eukaryota</taxon>
        <taxon>Sar</taxon>
        <taxon>Stramenopiles</taxon>
        <taxon>Ochrophyta</taxon>
        <taxon>Bacillariophyta</taxon>
        <taxon>Bacillariophyceae</taxon>
        <taxon>Bacillariophycidae</taxon>
        <taxon>Naviculales</taxon>
        <taxon>Naviculaceae</taxon>
        <taxon>Seminavis</taxon>
    </lineage>
</organism>
<feature type="compositionally biased region" description="Polar residues" evidence="1">
    <location>
        <begin position="264"/>
        <end position="284"/>
    </location>
</feature>
<dbReference type="EMBL" id="CAICTM010000150">
    <property type="protein sequence ID" value="CAB9502962.1"/>
    <property type="molecule type" value="Genomic_DNA"/>
</dbReference>
<keyword evidence="3" id="KW-1185">Reference proteome</keyword>
<dbReference type="AlphaFoldDB" id="A0A9N8H7V8"/>
<feature type="region of interest" description="Disordered" evidence="1">
    <location>
        <begin position="1"/>
        <end position="27"/>
    </location>
</feature>
<protein>
    <submittedName>
        <fullName evidence="2">Zinc finger, DHHC-type containing</fullName>
    </submittedName>
</protein>
<feature type="region of interest" description="Disordered" evidence="1">
    <location>
        <begin position="52"/>
        <end position="293"/>
    </location>
</feature>
<proteinExistence type="predicted"/>
<feature type="compositionally biased region" description="Polar residues" evidence="1">
    <location>
        <begin position="121"/>
        <end position="142"/>
    </location>
</feature>
<accession>A0A9N8H7V8</accession>
<comment type="caution">
    <text evidence="2">The sequence shown here is derived from an EMBL/GenBank/DDBJ whole genome shotgun (WGS) entry which is preliminary data.</text>
</comment>